<accession>A0A8S2T2S0</accession>
<comment type="caution">
    <text evidence="1">The sequence shown here is derived from an EMBL/GenBank/DDBJ whole genome shotgun (WGS) entry which is preliminary data.</text>
</comment>
<organism evidence="1 2">
    <name type="scientific">Rotaria magnacalcarata</name>
    <dbReference type="NCBI Taxonomy" id="392030"/>
    <lineage>
        <taxon>Eukaryota</taxon>
        <taxon>Metazoa</taxon>
        <taxon>Spiralia</taxon>
        <taxon>Gnathifera</taxon>
        <taxon>Rotifera</taxon>
        <taxon>Eurotatoria</taxon>
        <taxon>Bdelloidea</taxon>
        <taxon>Philodinida</taxon>
        <taxon>Philodinidae</taxon>
        <taxon>Rotaria</taxon>
    </lineage>
</organism>
<sequence length="45" mass="5216">NLWQVDVPIIICNDTIEQTDTSREENNQEPEVISKNFIVNTNIVE</sequence>
<dbReference type="Proteomes" id="UP000676336">
    <property type="component" value="Unassembled WGS sequence"/>
</dbReference>
<name>A0A8S2T2S0_9BILA</name>
<feature type="non-terminal residue" evidence="1">
    <location>
        <position position="1"/>
    </location>
</feature>
<proteinExistence type="predicted"/>
<evidence type="ECO:0000313" key="1">
    <source>
        <dbReference type="EMBL" id="CAF4236830.1"/>
    </source>
</evidence>
<dbReference type="AlphaFoldDB" id="A0A8S2T2S0"/>
<dbReference type="EMBL" id="CAJOBI010024531">
    <property type="protein sequence ID" value="CAF4236830.1"/>
    <property type="molecule type" value="Genomic_DNA"/>
</dbReference>
<gene>
    <name evidence="1" type="ORF">SMN809_LOCUS23391</name>
</gene>
<evidence type="ECO:0000313" key="2">
    <source>
        <dbReference type="Proteomes" id="UP000676336"/>
    </source>
</evidence>
<reference evidence="1" key="1">
    <citation type="submission" date="2021-02" db="EMBL/GenBank/DDBJ databases">
        <authorList>
            <person name="Nowell W R."/>
        </authorList>
    </citation>
    <scope>NUCLEOTIDE SEQUENCE</scope>
</reference>
<protein>
    <submittedName>
        <fullName evidence="1">Uncharacterized protein</fullName>
    </submittedName>
</protein>